<organism evidence="1 2">
    <name type="scientific">Kingdonia uniflora</name>
    <dbReference type="NCBI Taxonomy" id="39325"/>
    <lineage>
        <taxon>Eukaryota</taxon>
        <taxon>Viridiplantae</taxon>
        <taxon>Streptophyta</taxon>
        <taxon>Embryophyta</taxon>
        <taxon>Tracheophyta</taxon>
        <taxon>Spermatophyta</taxon>
        <taxon>Magnoliopsida</taxon>
        <taxon>Ranunculales</taxon>
        <taxon>Circaeasteraceae</taxon>
        <taxon>Kingdonia</taxon>
    </lineage>
</organism>
<protein>
    <submittedName>
        <fullName evidence="1">Uncharacterized protein</fullName>
    </submittedName>
</protein>
<dbReference type="SUPFAM" id="SSF50978">
    <property type="entry name" value="WD40 repeat-like"/>
    <property type="match status" value="1"/>
</dbReference>
<dbReference type="InterPro" id="IPR036322">
    <property type="entry name" value="WD40_repeat_dom_sf"/>
</dbReference>
<dbReference type="Gene3D" id="2.130.10.10">
    <property type="entry name" value="YVTN repeat-like/Quinoprotein amine dehydrogenase"/>
    <property type="match status" value="1"/>
</dbReference>
<dbReference type="InterPro" id="IPR015943">
    <property type="entry name" value="WD40/YVTN_repeat-like_dom_sf"/>
</dbReference>
<evidence type="ECO:0000313" key="2">
    <source>
        <dbReference type="Proteomes" id="UP000541444"/>
    </source>
</evidence>
<name>A0A7J7MYD6_9MAGN</name>
<gene>
    <name evidence="1" type="ORF">GIB67_032941</name>
</gene>
<comment type="caution">
    <text evidence="1">The sequence shown here is derived from an EMBL/GenBank/DDBJ whole genome shotgun (WGS) entry which is preliminary data.</text>
</comment>
<accession>A0A7J7MYD6</accession>
<sequence length="135" mass="15059">MDIRVNGSNLMKWAGHSRVVTGVQFNLNDSNLVVSCGDDVAFGTSVVWGPTWHAQTVCFYSLCITHETWPQPISPRMGSMLLTTSRGVVRTWDPISHLDREGKEMSPIGNAGHPIPHTAVWDPKDPLCYRFTFSM</sequence>
<reference evidence="1 2" key="1">
    <citation type="journal article" date="2020" name="IScience">
        <title>Genome Sequencing of the Endangered Kingdonia uniflora (Circaeasteraceae, Ranunculales) Reveals Potential Mechanisms of Evolutionary Specialization.</title>
        <authorList>
            <person name="Sun Y."/>
            <person name="Deng T."/>
            <person name="Zhang A."/>
            <person name="Moore M.J."/>
            <person name="Landis J.B."/>
            <person name="Lin N."/>
            <person name="Zhang H."/>
            <person name="Zhang X."/>
            <person name="Huang J."/>
            <person name="Zhang X."/>
            <person name="Sun H."/>
            <person name="Wang H."/>
        </authorList>
    </citation>
    <scope>NUCLEOTIDE SEQUENCE [LARGE SCALE GENOMIC DNA]</scope>
    <source>
        <strain evidence="1">TB1705</strain>
        <tissue evidence="1">Leaf</tissue>
    </source>
</reference>
<keyword evidence="2" id="KW-1185">Reference proteome</keyword>
<evidence type="ECO:0000313" key="1">
    <source>
        <dbReference type="EMBL" id="KAF6159857.1"/>
    </source>
</evidence>
<dbReference type="AlphaFoldDB" id="A0A7J7MYD6"/>
<dbReference type="EMBL" id="JACGCM010001183">
    <property type="protein sequence ID" value="KAF6159857.1"/>
    <property type="molecule type" value="Genomic_DNA"/>
</dbReference>
<dbReference type="Proteomes" id="UP000541444">
    <property type="component" value="Unassembled WGS sequence"/>
</dbReference>
<proteinExistence type="predicted"/>